<feature type="region of interest" description="Disordered" evidence="1">
    <location>
        <begin position="37"/>
        <end position="63"/>
    </location>
</feature>
<dbReference type="Proteomes" id="UP000242317">
    <property type="component" value="Unassembled WGS sequence"/>
</dbReference>
<reference evidence="4" key="1">
    <citation type="submission" date="2016-09" db="EMBL/GenBank/DDBJ databases">
        <authorList>
            <person name="Varghese N."/>
            <person name="Submissions S."/>
        </authorList>
    </citation>
    <scope>NUCLEOTIDE SEQUENCE [LARGE SCALE GENOMIC DNA]</scope>
    <source>
        <strain evidence="4">ANC 3699</strain>
    </source>
</reference>
<evidence type="ECO:0000313" key="3">
    <source>
        <dbReference type="EMBL" id="SDC52014.1"/>
    </source>
</evidence>
<name>A0A1G6M9P5_9GAMM</name>
<organism evidence="3 4">
    <name type="scientific">Acinetobacter marinus</name>
    <dbReference type="NCBI Taxonomy" id="281375"/>
    <lineage>
        <taxon>Bacteria</taxon>
        <taxon>Pseudomonadati</taxon>
        <taxon>Pseudomonadota</taxon>
        <taxon>Gammaproteobacteria</taxon>
        <taxon>Moraxellales</taxon>
        <taxon>Moraxellaceae</taxon>
        <taxon>Acinetobacter</taxon>
    </lineage>
</organism>
<evidence type="ECO:0000256" key="1">
    <source>
        <dbReference type="SAM" id="MobiDB-lite"/>
    </source>
</evidence>
<dbReference type="EMBL" id="FMYK01000006">
    <property type="protein sequence ID" value="SDC52014.1"/>
    <property type="molecule type" value="Genomic_DNA"/>
</dbReference>
<keyword evidence="2" id="KW-0472">Membrane</keyword>
<feature type="transmembrane region" description="Helical" evidence="2">
    <location>
        <begin position="13"/>
        <end position="33"/>
    </location>
</feature>
<keyword evidence="4" id="KW-1185">Reference proteome</keyword>
<dbReference type="AlphaFoldDB" id="A0A1G6M9P5"/>
<feature type="compositionally biased region" description="Polar residues" evidence="1">
    <location>
        <begin position="40"/>
        <end position="52"/>
    </location>
</feature>
<keyword evidence="2" id="KW-0812">Transmembrane</keyword>
<evidence type="ECO:0000313" key="4">
    <source>
        <dbReference type="Proteomes" id="UP000242317"/>
    </source>
</evidence>
<proteinExistence type="predicted"/>
<accession>A0A1G6M9P5</accession>
<keyword evidence="2" id="KW-1133">Transmembrane helix</keyword>
<evidence type="ECO:0000256" key="2">
    <source>
        <dbReference type="SAM" id="Phobius"/>
    </source>
</evidence>
<protein>
    <submittedName>
        <fullName evidence="3">Uncharacterized protein</fullName>
    </submittedName>
</protein>
<sequence>MLNHMKQPIHLKFIPAFMLGTAIYVVGSAINLVRDKKTSDQSQDNLSSSYQVSERKLNLVRHR</sequence>
<dbReference type="RefSeq" id="WP_092620310.1">
    <property type="nucleotide sequence ID" value="NZ_FMYK01000006.1"/>
</dbReference>
<gene>
    <name evidence="3" type="ORF">SAMN05421749_106108</name>
</gene>